<reference evidence="9 10" key="1">
    <citation type="submission" date="2020-10" db="EMBL/GenBank/DDBJ databases">
        <title>Connecting structure to function with the recovery of over 1000 high-quality activated sludge metagenome-assembled genomes encoding full-length rRNA genes using long-read sequencing.</title>
        <authorList>
            <person name="Singleton C.M."/>
            <person name="Petriglieri F."/>
            <person name="Kristensen J.M."/>
            <person name="Kirkegaard R.H."/>
            <person name="Michaelsen T.Y."/>
            <person name="Andersen M.H."/>
            <person name="Karst S.M."/>
            <person name="Dueholm M.S."/>
            <person name="Nielsen P.H."/>
            <person name="Albertsen M."/>
        </authorList>
    </citation>
    <scope>NUCLEOTIDE SEQUENCE [LARGE SCALE GENOMIC DNA]</scope>
    <source>
        <strain evidence="9">Ega_18-Q3-R5-49_MAXAC.001</strain>
    </source>
</reference>
<comment type="caution">
    <text evidence="9">The sequence shown here is derived from an EMBL/GenBank/DDBJ whole genome shotgun (WGS) entry which is preliminary data.</text>
</comment>
<evidence type="ECO:0000256" key="4">
    <source>
        <dbReference type="ARBA" id="ARBA00022692"/>
    </source>
</evidence>
<dbReference type="EMBL" id="JADJIB010000001">
    <property type="protein sequence ID" value="MBK7271934.1"/>
    <property type="molecule type" value="Genomic_DNA"/>
</dbReference>
<keyword evidence="2" id="KW-0813">Transport</keyword>
<comment type="subcellular location">
    <subcellularLocation>
        <location evidence="1">Cell membrane</location>
        <topology evidence="1">Multi-pass membrane protein</topology>
    </subcellularLocation>
</comment>
<feature type="transmembrane region" description="Helical" evidence="7">
    <location>
        <begin position="144"/>
        <end position="163"/>
    </location>
</feature>
<feature type="transmembrane region" description="Helical" evidence="7">
    <location>
        <begin position="79"/>
        <end position="97"/>
    </location>
</feature>
<dbReference type="Proteomes" id="UP000726105">
    <property type="component" value="Unassembled WGS sequence"/>
</dbReference>
<dbReference type="Gene3D" id="1.20.1250.20">
    <property type="entry name" value="MFS general substrate transporter like domains"/>
    <property type="match status" value="1"/>
</dbReference>
<dbReference type="SUPFAM" id="SSF103473">
    <property type="entry name" value="MFS general substrate transporter"/>
    <property type="match status" value="1"/>
</dbReference>
<dbReference type="GO" id="GO:0022857">
    <property type="term" value="F:transmembrane transporter activity"/>
    <property type="evidence" value="ECO:0007669"/>
    <property type="project" value="InterPro"/>
</dbReference>
<dbReference type="GO" id="GO:0005886">
    <property type="term" value="C:plasma membrane"/>
    <property type="evidence" value="ECO:0007669"/>
    <property type="project" value="UniProtKB-SubCell"/>
</dbReference>
<feature type="transmembrane region" description="Helical" evidence="7">
    <location>
        <begin position="12"/>
        <end position="36"/>
    </location>
</feature>
<dbReference type="PANTHER" id="PTHR23517">
    <property type="entry name" value="RESISTANCE PROTEIN MDTM, PUTATIVE-RELATED-RELATED"/>
    <property type="match status" value="1"/>
</dbReference>
<proteinExistence type="predicted"/>
<dbReference type="InterPro" id="IPR050171">
    <property type="entry name" value="MFS_Transporters"/>
</dbReference>
<dbReference type="PROSITE" id="PS50850">
    <property type="entry name" value="MFS"/>
    <property type="match status" value="1"/>
</dbReference>
<feature type="transmembrane region" description="Helical" evidence="7">
    <location>
        <begin position="103"/>
        <end position="124"/>
    </location>
</feature>
<keyword evidence="6 7" id="KW-0472">Membrane</keyword>
<keyword evidence="4 7" id="KW-0812">Transmembrane</keyword>
<evidence type="ECO:0000256" key="2">
    <source>
        <dbReference type="ARBA" id="ARBA00022448"/>
    </source>
</evidence>
<dbReference type="InterPro" id="IPR020846">
    <property type="entry name" value="MFS_dom"/>
</dbReference>
<keyword evidence="3" id="KW-1003">Cell membrane</keyword>
<evidence type="ECO:0000259" key="8">
    <source>
        <dbReference type="PROSITE" id="PS50850"/>
    </source>
</evidence>
<dbReference type="InterPro" id="IPR011701">
    <property type="entry name" value="MFS"/>
</dbReference>
<dbReference type="AlphaFoldDB" id="A0A935IH21"/>
<evidence type="ECO:0000256" key="3">
    <source>
        <dbReference type="ARBA" id="ARBA00022475"/>
    </source>
</evidence>
<evidence type="ECO:0000256" key="5">
    <source>
        <dbReference type="ARBA" id="ARBA00022989"/>
    </source>
</evidence>
<gene>
    <name evidence="9" type="ORF">IPI13_01785</name>
</gene>
<keyword evidence="5 7" id="KW-1133">Transmembrane helix</keyword>
<evidence type="ECO:0000313" key="9">
    <source>
        <dbReference type="EMBL" id="MBK7271934.1"/>
    </source>
</evidence>
<evidence type="ECO:0000256" key="7">
    <source>
        <dbReference type="SAM" id="Phobius"/>
    </source>
</evidence>
<evidence type="ECO:0000256" key="1">
    <source>
        <dbReference type="ARBA" id="ARBA00004651"/>
    </source>
</evidence>
<feature type="transmembrane region" description="Helical" evidence="7">
    <location>
        <begin position="42"/>
        <end position="67"/>
    </location>
</feature>
<protein>
    <submittedName>
        <fullName evidence="9">MFS transporter</fullName>
    </submittedName>
</protein>
<sequence>MSSTPQVTRLRPIAVAAYGPTVLSSIGTGAVLPVLALTARDLGASVGTAAVIVSLLGVGMLVGDLPAGALAARFGERRALLAASVAEAVGMTAAGLAPSVVTLAAAVLALGLAGSVFGLARHAYLTNAVAPSLRARALSTLGGVHRVGIFVGPFVGALVLSWWGSIGPYAVGAAAALAAGGLVAVTKDLAVRDAAHRADRASAVRSREGLGGLGLGLAPRSRCSGCCGITGGSSPPWGSASLPSPRPGRPATRSCRCGLRRSGWTPRRRASSSGCRGRPTCCCSIRRAGRWTASAGSMSPCRRCWCWGWGWSSCRSPRRSGRWWSSRRCWASAMASGRGSS</sequence>
<feature type="domain" description="Major facilitator superfamily (MFS) profile" evidence="8">
    <location>
        <begin position="13"/>
        <end position="341"/>
    </location>
</feature>
<dbReference type="Pfam" id="PF07690">
    <property type="entry name" value="MFS_1"/>
    <property type="match status" value="1"/>
</dbReference>
<name>A0A935IH21_9MICO</name>
<organism evidence="9 10">
    <name type="scientific">Candidatus Phosphoribacter hodrii</name>
    <dbReference type="NCBI Taxonomy" id="2953743"/>
    <lineage>
        <taxon>Bacteria</taxon>
        <taxon>Bacillati</taxon>
        <taxon>Actinomycetota</taxon>
        <taxon>Actinomycetes</taxon>
        <taxon>Micrococcales</taxon>
        <taxon>Dermatophilaceae</taxon>
        <taxon>Candidatus Phosphoribacter</taxon>
    </lineage>
</organism>
<accession>A0A935IH21</accession>
<evidence type="ECO:0000256" key="6">
    <source>
        <dbReference type="ARBA" id="ARBA00023136"/>
    </source>
</evidence>
<dbReference type="PANTHER" id="PTHR23517:SF2">
    <property type="entry name" value="MULTIDRUG RESISTANCE PROTEIN MDTH"/>
    <property type="match status" value="1"/>
</dbReference>
<feature type="transmembrane region" description="Helical" evidence="7">
    <location>
        <begin position="169"/>
        <end position="190"/>
    </location>
</feature>
<evidence type="ECO:0000313" key="10">
    <source>
        <dbReference type="Proteomes" id="UP000726105"/>
    </source>
</evidence>
<dbReference type="InterPro" id="IPR036259">
    <property type="entry name" value="MFS_trans_sf"/>
</dbReference>